<dbReference type="SUPFAM" id="SSF56801">
    <property type="entry name" value="Acetyl-CoA synthetase-like"/>
    <property type="match status" value="1"/>
</dbReference>
<dbReference type="InterPro" id="IPR045851">
    <property type="entry name" value="AMP-bd_C_sf"/>
</dbReference>
<dbReference type="InterPro" id="IPR000873">
    <property type="entry name" value="AMP-dep_synth/lig_dom"/>
</dbReference>
<dbReference type="Pfam" id="PF23562">
    <property type="entry name" value="AMP-binding_C_3"/>
    <property type="match status" value="1"/>
</dbReference>
<dbReference type="Gene3D" id="3.30.300.30">
    <property type="match status" value="1"/>
</dbReference>
<gene>
    <name evidence="2" type="ORF">L0P57_12655</name>
</gene>
<dbReference type="Proteomes" id="UP001298681">
    <property type="component" value="Unassembled WGS sequence"/>
</dbReference>
<evidence type="ECO:0000313" key="2">
    <source>
        <dbReference type="EMBL" id="MCG4611778.1"/>
    </source>
</evidence>
<feature type="domain" description="AMP-dependent synthetase/ligase" evidence="1">
    <location>
        <begin position="14"/>
        <end position="372"/>
    </location>
</feature>
<keyword evidence="3" id="KW-1185">Reference proteome</keyword>
<evidence type="ECO:0000259" key="1">
    <source>
        <dbReference type="Pfam" id="PF00501"/>
    </source>
</evidence>
<dbReference type="PROSITE" id="PS00455">
    <property type="entry name" value="AMP_BINDING"/>
    <property type="match status" value="1"/>
</dbReference>
<dbReference type="InterPro" id="IPR020845">
    <property type="entry name" value="AMP-binding_CS"/>
</dbReference>
<protein>
    <submittedName>
        <fullName evidence="2">AMP-binding protein</fullName>
    </submittedName>
</protein>
<reference evidence="2 3" key="1">
    <citation type="submission" date="2022-01" db="EMBL/GenBank/DDBJ databases">
        <title>Collection of gut derived symbiotic bacterial strains cultured from healthy donors.</title>
        <authorList>
            <person name="Lin H."/>
            <person name="Kohout C."/>
            <person name="Waligurski E."/>
            <person name="Pamer E.G."/>
        </authorList>
    </citation>
    <scope>NUCLEOTIDE SEQUENCE [LARGE SCALE GENOMIC DNA]</scope>
    <source>
        <strain evidence="2 3">DFI.7.58</strain>
    </source>
</reference>
<dbReference type="InterPro" id="IPR042099">
    <property type="entry name" value="ANL_N_sf"/>
</dbReference>
<sequence>MDQLQNLKDLVDFSAETYGEKTAIRYKKKKEIIDRSYLDLKRDSEAFSRTLLQRNLRGKHVALLGPTSYEWIVAYFGTVNSGGVAVPIDKELPAADICDELNRADVEVLVYDSSYADIAEQVRSGCPQLMIYFEMQRAEHGEGTLSFHRCLEETAGTFDEPVDREKLSVIMYTSGTTGKSKGVMLNHRNLIDNVVHLEMGIEPGSAVLMTVLPIHHAYCFTCDILKGLQLGSTICINDSLMRIAKNLQVFKPNTMLVVPMIAQVMYNQVCEAAKKSLVIPKKVIAKAAFGGNLRTIYCGGAYLNPEMIEKFRELNINLVQGYGMTECAPCISRNSEQCVKEESVGKLLPGCEAKVVDGEIWVKSSSVMLGYYKNEEATKETLVDGWLRTGDLGYVDEDNFLYITGRKKNLIILSNGENVSPEELENRISEDPLVAEVLVYEEDGQITAEIYPNEEYAAKKRIKDVQAELSARVDAMNRALPMFKQVRRIKLRETEFEKTTSRKIKRHYGTASSK</sequence>
<accession>A0ABS9MMM6</accession>
<organism evidence="2 3">
    <name type="scientific">Anaeromassilibacillus senegalensis</name>
    <dbReference type="NCBI Taxonomy" id="1673717"/>
    <lineage>
        <taxon>Bacteria</taxon>
        <taxon>Bacillati</taxon>
        <taxon>Bacillota</taxon>
        <taxon>Clostridia</taxon>
        <taxon>Eubacteriales</taxon>
        <taxon>Acutalibacteraceae</taxon>
        <taxon>Anaeromassilibacillus</taxon>
    </lineage>
</organism>
<dbReference type="EMBL" id="JAKNHQ010000022">
    <property type="protein sequence ID" value="MCG4611778.1"/>
    <property type="molecule type" value="Genomic_DNA"/>
</dbReference>
<dbReference type="Pfam" id="PF00501">
    <property type="entry name" value="AMP-binding"/>
    <property type="match status" value="1"/>
</dbReference>
<name>A0ABS9MMM6_9FIRM</name>
<evidence type="ECO:0000313" key="3">
    <source>
        <dbReference type="Proteomes" id="UP001298681"/>
    </source>
</evidence>
<dbReference type="Gene3D" id="3.40.50.12780">
    <property type="entry name" value="N-terminal domain of ligase-like"/>
    <property type="match status" value="1"/>
</dbReference>
<dbReference type="PANTHER" id="PTHR24096">
    <property type="entry name" value="LONG-CHAIN-FATTY-ACID--COA LIGASE"/>
    <property type="match status" value="1"/>
</dbReference>
<comment type="caution">
    <text evidence="2">The sequence shown here is derived from an EMBL/GenBank/DDBJ whole genome shotgun (WGS) entry which is preliminary data.</text>
</comment>
<proteinExistence type="predicted"/>